<organism evidence="2 3">
    <name type="scientific">Lentithecium fluviatile CBS 122367</name>
    <dbReference type="NCBI Taxonomy" id="1168545"/>
    <lineage>
        <taxon>Eukaryota</taxon>
        <taxon>Fungi</taxon>
        <taxon>Dikarya</taxon>
        <taxon>Ascomycota</taxon>
        <taxon>Pezizomycotina</taxon>
        <taxon>Dothideomycetes</taxon>
        <taxon>Pleosporomycetidae</taxon>
        <taxon>Pleosporales</taxon>
        <taxon>Massarineae</taxon>
        <taxon>Lentitheciaceae</taxon>
        <taxon>Lentithecium</taxon>
    </lineage>
</organism>
<keyword evidence="3" id="KW-1185">Reference proteome</keyword>
<accession>A0A6G1IUI1</accession>
<dbReference type="EMBL" id="MU005590">
    <property type="protein sequence ID" value="KAF2681613.1"/>
    <property type="molecule type" value="Genomic_DNA"/>
</dbReference>
<gene>
    <name evidence="2" type="ORF">K458DRAFT_239323</name>
</gene>
<keyword evidence="1" id="KW-1133">Transmembrane helix</keyword>
<protein>
    <recommendedName>
        <fullName evidence="4">CDR ABC transporter domain-containing protein</fullName>
    </recommendedName>
</protein>
<keyword evidence="1" id="KW-0812">Transmembrane</keyword>
<evidence type="ECO:0008006" key="4">
    <source>
        <dbReference type="Google" id="ProtNLM"/>
    </source>
</evidence>
<dbReference type="AlphaFoldDB" id="A0A6G1IUI1"/>
<proteinExistence type="predicted"/>
<dbReference type="OrthoDB" id="4505979at2759"/>
<feature type="transmembrane region" description="Helical" evidence="1">
    <location>
        <begin position="103"/>
        <end position="125"/>
    </location>
</feature>
<dbReference type="Proteomes" id="UP000799291">
    <property type="component" value="Unassembled WGS sequence"/>
</dbReference>
<evidence type="ECO:0000313" key="2">
    <source>
        <dbReference type="EMBL" id="KAF2681613.1"/>
    </source>
</evidence>
<keyword evidence="1" id="KW-0472">Membrane</keyword>
<reference evidence="2" key="1">
    <citation type="journal article" date="2020" name="Stud. Mycol.">
        <title>101 Dothideomycetes genomes: a test case for predicting lifestyles and emergence of pathogens.</title>
        <authorList>
            <person name="Haridas S."/>
            <person name="Albert R."/>
            <person name="Binder M."/>
            <person name="Bloem J."/>
            <person name="Labutti K."/>
            <person name="Salamov A."/>
            <person name="Andreopoulos B."/>
            <person name="Baker S."/>
            <person name="Barry K."/>
            <person name="Bills G."/>
            <person name="Bluhm B."/>
            <person name="Cannon C."/>
            <person name="Castanera R."/>
            <person name="Culley D."/>
            <person name="Daum C."/>
            <person name="Ezra D."/>
            <person name="Gonzalez J."/>
            <person name="Henrissat B."/>
            <person name="Kuo A."/>
            <person name="Liang C."/>
            <person name="Lipzen A."/>
            <person name="Lutzoni F."/>
            <person name="Magnuson J."/>
            <person name="Mondo S."/>
            <person name="Nolan M."/>
            <person name="Ohm R."/>
            <person name="Pangilinan J."/>
            <person name="Park H.-J."/>
            <person name="Ramirez L."/>
            <person name="Alfaro M."/>
            <person name="Sun H."/>
            <person name="Tritt A."/>
            <person name="Yoshinaga Y."/>
            <person name="Zwiers L.-H."/>
            <person name="Turgeon B."/>
            <person name="Goodwin S."/>
            <person name="Spatafora J."/>
            <person name="Crous P."/>
            <person name="Grigoriev I."/>
        </authorList>
    </citation>
    <scope>NUCLEOTIDE SEQUENCE</scope>
    <source>
        <strain evidence="2">CBS 122367</strain>
    </source>
</reference>
<feature type="non-terminal residue" evidence="2">
    <location>
        <position position="127"/>
    </location>
</feature>
<evidence type="ECO:0000256" key="1">
    <source>
        <dbReference type="SAM" id="Phobius"/>
    </source>
</evidence>
<name>A0A6G1IUI1_9PLEO</name>
<sequence length="127" mass="13894">MPASWKYFFYFATPSTYWVGSVTSATLHGQPGQCTLSKTARFLPPPGETCQSYAGGFGAQAAGYLLSNTTQGLAAGERAYCPFTTGDDFLATINLAASDKWPYFGIFLAFCASNWVLTYFFMWAVRV</sequence>
<evidence type="ECO:0000313" key="3">
    <source>
        <dbReference type="Proteomes" id="UP000799291"/>
    </source>
</evidence>